<comment type="caution">
    <text evidence="1">The sequence shown here is derived from an EMBL/GenBank/DDBJ whole genome shotgun (WGS) entry which is preliminary data.</text>
</comment>
<name>A0A7K0D7Y2_9NOCA</name>
<dbReference type="SUPFAM" id="SSF159245">
    <property type="entry name" value="AttH-like"/>
    <property type="match status" value="1"/>
</dbReference>
<dbReference type="Gene3D" id="3.90.226.10">
    <property type="entry name" value="2-enoyl-CoA Hydratase, Chain A, domain 1"/>
    <property type="match status" value="1"/>
</dbReference>
<proteinExistence type="predicted"/>
<dbReference type="Proteomes" id="UP000438448">
    <property type="component" value="Unassembled WGS sequence"/>
</dbReference>
<reference evidence="1 2" key="1">
    <citation type="submission" date="2019-10" db="EMBL/GenBank/DDBJ databases">
        <title>Nocardia macrotermitis sp. nov. and Nocardia aurantia sp. nov., isolated from the gut of fungus growing-termite Macrotermes natalensis.</title>
        <authorList>
            <person name="Benndorf R."/>
            <person name="Schwitalla J."/>
            <person name="Martin K."/>
            <person name="De Beer W."/>
            <person name="Kaster A.-K."/>
            <person name="Vollmers J."/>
            <person name="Poulsen M."/>
            <person name="Beemelmanns C."/>
        </authorList>
    </citation>
    <scope>NUCLEOTIDE SEQUENCE [LARGE SCALE GENOMIC DNA]</scope>
    <source>
        <strain evidence="1 2">RB20</strain>
    </source>
</reference>
<organism evidence="1 2">
    <name type="scientific">Nocardia macrotermitis</name>
    <dbReference type="NCBI Taxonomy" id="2585198"/>
    <lineage>
        <taxon>Bacteria</taxon>
        <taxon>Bacillati</taxon>
        <taxon>Actinomycetota</taxon>
        <taxon>Actinomycetes</taxon>
        <taxon>Mycobacteriales</taxon>
        <taxon>Nocardiaceae</taxon>
        <taxon>Nocardia</taxon>
    </lineage>
</organism>
<evidence type="ECO:0000313" key="1">
    <source>
        <dbReference type="EMBL" id="MQY20974.1"/>
    </source>
</evidence>
<protein>
    <submittedName>
        <fullName evidence="1">Uncharacterized protein</fullName>
    </submittedName>
</protein>
<dbReference type="AlphaFoldDB" id="A0A7K0D7Y2"/>
<keyword evidence="2" id="KW-1185">Reference proteome</keyword>
<accession>A0A7K0D7Y2</accession>
<dbReference type="SUPFAM" id="SSF52096">
    <property type="entry name" value="ClpP/crotonase"/>
    <property type="match status" value="1"/>
</dbReference>
<gene>
    <name evidence="1" type="ORF">NRB20_40830</name>
</gene>
<dbReference type="EMBL" id="WEGK01000008">
    <property type="protein sequence ID" value="MQY20974.1"/>
    <property type="molecule type" value="Genomic_DNA"/>
</dbReference>
<dbReference type="InterPro" id="IPR029045">
    <property type="entry name" value="ClpP/crotonase-like_dom_sf"/>
</dbReference>
<sequence length="438" mass="48498">MLTGRVFDPAEALSLGLILEVVDSKTLVERAVAKAREIACHATLAVWMTNRRSSSRELTEFCNRSESLNEYATTPGPLDEYPIHQVPLPMARAATSDRNFYDRCYLNAHDRDGGTFLIAGLGTYPNLGVVDGFITVRRGDRQRVVRFSDALVDRGLEQHVGGIRLEVSEPLKRLRLVCEHEDLSADLTWTGAFPAVLEQPHVMHLGARPILDARRFAQVGSWEGEFRVDGVDIAVDPAVWTGTRDRSWGIRPVGEAEPPGRAASEPGEGLWWLYVPLRFPDFAVVVILQELPDGRRTLNDAQRVWPDGRVEQLGWPRIDIEYRSGTRHPERARIDLTTPDGKPLSIDIDTGTFIALHVGCGYGGDPDWQHGQWKGRQWSSSTRYDLAAPDIAARIPFGAIDHVAHARCGDDDGWGLFELASVGRHDPSGFAGFGSVAP</sequence>
<evidence type="ECO:0000313" key="2">
    <source>
        <dbReference type="Proteomes" id="UP000438448"/>
    </source>
</evidence>